<name>A0A7H9ASZ3_9FLAO</name>
<dbReference type="RefSeq" id="WP_179242877.1">
    <property type="nucleotide sequence ID" value="NZ_CP058595.1"/>
</dbReference>
<organism evidence="1 2">
    <name type="scientific">Costertonia aggregata</name>
    <dbReference type="NCBI Taxonomy" id="343403"/>
    <lineage>
        <taxon>Bacteria</taxon>
        <taxon>Pseudomonadati</taxon>
        <taxon>Bacteroidota</taxon>
        <taxon>Flavobacteriia</taxon>
        <taxon>Flavobacteriales</taxon>
        <taxon>Flavobacteriaceae</taxon>
        <taxon>Costertonia</taxon>
    </lineage>
</organism>
<protein>
    <submittedName>
        <fullName evidence="1">Uncharacterized protein</fullName>
    </submittedName>
</protein>
<reference evidence="1 2" key="1">
    <citation type="journal article" date="2006" name="Int. J. Syst. Evol. Microbiol.">
        <title>Costertonia aggregata gen. nov., sp. nov., a mesophilic marine bacterium of the family Flavobacteriaceae, isolated from a mature biofilm.</title>
        <authorList>
            <person name="Kwon K.K."/>
            <person name="Lee Y.K."/>
            <person name="Lee H.K."/>
        </authorList>
    </citation>
    <scope>NUCLEOTIDE SEQUENCE [LARGE SCALE GENOMIC DNA]</scope>
    <source>
        <strain evidence="1 2">KCCM 42265</strain>
    </source>
</reference>
<accession>A0A7H9ASZ3</accession>
<dbReference type="AlphaFoldDB" id="A0A7H9ASZ3"/>
<dbReference type="Proteomes" id="UP000509302">
    <property type="component" value="Chromosome"/>
</dbReference>
<gene>
    <name evidence="1" type="ORF">HYG79_14985</name>
</gene>
<dbReference type="EMBL" id="CP058595">
    <property type="protein sequence ID" value="QLG46598.1"/>
    <property type="molecule type" value="Genomic_DNA"/>
</dbReference>
<dbReference type="KEGG" id="cagg:HYG79_14985"/>
<evidence type="ECO:0000313" key="2">
    <source>
        <dbReference type="Proteomes" id="UP000509302"/>
    </source>
</evidence>
<evidence type="ECO:0000313" key="1">
    <source>
        <dbReference type="EMBL" id="QLG46598.1"/>
    </source>
</evidence>
<keyword evidence="2" id="KW-1185">Reference proteome</keyword>
<proteinExistence type="predicted"/>
<sequence>MSQEELLLTDSTIAFRAKHPETIKNWENQIVKDDCTPDHHFCYHALEEYPNLIAHLDVAEYRLDFAINAHIVHAQLQEQFLDDGHTGPIALEHANNELLKIYGALNEKEPVGRAAILKSLQ</sequence>